<feature type="domain" description="Nudix hydrolase" evidence="3">
    <location>
        <begin position="40"/>
        <end position="179"/>
    </location>
</feature>
<evidence type="ECO:0000313" key="5">
    <source>
        <dbReference type="Proteomes" id="UP000290909"/>
    </source>
</evidence>
<protein>
    <submittedName>
        <fullName evidence="4">NUDIX domain</fullName>
    </submittedName>
</protein>
<dbReference type="KEGG" id="ahk:NCTC10172_00082"/>
<sequence>MKVKEIENYIPKNEQEKIDKEAMIQFASRNEDAFLRSNLMAHFTNSAIITNSKKDKVLFINHLIYKSWGWVGGHNDGIEDFLAVVLREATEETGVKNVKPLLNEPVSLDNIFVPYHIKNGKFVGDHIHMNLAYLLVADENEQLVTKVDENSGVRWFTLDEALNYVTEERMIYIYKKIFDVLKSLK</sequence>
<evidence type="ECO:0000259" key="3">
    <source>
        <dbReference type="PROSITE" id="PS51462"/>
    </source>
</evidence>
<dbReference type="CDD" id="cd03674">
    <property type="entry name" value="NUDIX_Hydrolase"/>
    <property type="match status" value="1"/>
</dbReference>
<dbReference type="AlphaFoldDB" id="A0A449BHZ9"/>
<evidence type="ECO:0000256" key="2">
    <source>
        <dbReference type="ARBA" id="ARBA00022801"/>
    </source>
</evidence>
<dbReference type="GO" id="GO:0016787">
    <property type="term" value="F:hydrolase activity"/>
    <property type="evidence" value="ECO:0007669"/>
    <property type="project" value="UniProtKB-KW"/>
</dbReference>
<dbReference type="Pfam" id="PF00293">
    <property type="entry name" value="NUDIX"/>
    <property type="match status" value="1"/>
</dbReference>
<dbReference type="PROSITE" id="PS00893">
    <property type="entry name" value="NUDIX_BOX"/>
    <property type="match status" value="1"/>
</dbReference>
<dbReference type="InterPro" id="IPR000086">
    <property type="entry name" value="NUDIX_hydrolase_dom"/>
</dbReference>
<accession>A0A449BHZ9</accession>
<organism evidence="4 5">
    <name type="scientific">Acholeplasma hippikon</name>
    <dbReference type="NCBI Taxonomy" id="264636"/>
    <lineage>
        <taxon>Bacteria</taxon>
        <taxon>Bacillati</taxon>
        <taxon>Mycoplasmatota</taxon>
        <taxon>Mollicutes</taxon>
        <taxon>Acholeplasmatales</taxon>
        <taxon>Acholeplasmataceae</taxon>
        <taxon>Acholeplasma</taxon>
    </lineage>
</organism>
<dbReference type="Proteomes" id="UP000290909">
    <property type="component" value="Chromosome"/>
</dbReference>
<dbReference type="SUPFAM" id="SSF55811">
    <property type="entry name" value="Nudix"/>
    <property type="match status" value="1"/>
</dbReference>
<evidence type="ECO:0000313" key="4">
    <source>
        <dbReference type="EMBL" id="VEU82076.1"/>
    </source>
</evidence>
<proteinExistence type="inferred from homology"/>
<comment type="similarity">
    <text evidence="1">Belongs to the Nudix hydrolase family.</text>
</comment>
<dbReference type="Gene3D" id="3.90.79.10">
    <property type="entry name" value="Nucleoside Triphosphate Pyrophosphohydrolase"/>
    <property type="match status" value="1"/>
</dbReference>
<dbReference type="EMBL" id="LR215050">
    <property type="protein sequence ID" value="VEU82076.1"/>
    <property type="molecule type" value="Genomic_DNA"/>
</dbReference>
<keyword evidence="2" id="KW-0378">Hydrolase</keyword>
<name>A0A449BHZ9_9MOLU</name>
<gene>
    <name evidence="4" type="ORF">NCTC10172_00082</name>
</gene>
<dbReference type="InterPro" id="IPR015797">
    <property type="entry name" value="NUDIX_hydrolase-like_dom_sf"/>
</dbReference>
<dbReference type="STRING" id="1408416.GCA_000702765_00637"/>
<keyword evidence="5" id="KW-1185">Reference proteome</keyword>
<reference evidence="4 5" key="1">
    <citation type="submission" date="2019-01" db="EMBL/GenBank/DDBJ databases">
        <authorList>
            <consortium name="Pathogen Informatics"/>
        </authorList>
    </citation>
    <scope>NUCLEOTIDE SEQUENCE [LARGE SCALE GENOMIC DNA]</scope>
    <source>
        <strain evidence="4 5">NCTC10172</strain>
    </source>
</reference>
<dbReference type="PANTHER" id="PTHR43736:SF1">
    <property type="entry name" value="DIHYDRONEOPTERIN TRIPHOSPHATE DIPHOSPHATASE"/>
    <property type="match status" value="1"/>
</dbReference>
<dbReference type="PROSITE" id="PS51462">
    <property type="entry name" value="NUDIX"/>
    <property type="match status" value="1"/>
</dbReference>
<dbReference type="PANTHER" id="PTHR43736">
    <property type="entry name" value="ADP-RIBOSE PYROPHOSPHATASE"/>
    <property type="match status" value="1"/>
</dbReference>
<evidence type="ECO:0000256" key="1">
    <source>
        <dbReference type="ARBA" id="ARBA00005582"/>
    </source>
</evidence>
<dbReference type="InterPro" id="IPR020084">
    <property type="entry name" value="NUDIX_hydrolase_CS"/>
</dbReference>
<dbReference type="RefSeq" id="WP_197723475.1">
    <property type="nucleotide sequence ID" value="NZ_LR215050.1"/>
</dbReference>